<dbReference type="OrthoDB" id="166018at2759"/>
<feature type="region of interest" description="Disordered" evidence="1">
    <location>
        <begin position="1"/>
        <end position="28"/>
    </location>
</feature>
<dbReference type="VEuPathDB" id="CryptoDB:Vbra_22508"/>
<gene>
    <name evidence="2" type="ORF">Vbra_22508</name>
</gene>
<proteinExistence type="predicted"/>
<dbReference type="InParanoid" id="A0A0G4EPV3"/>
<dbReference type="Proteomes" id="UP000041254">
    <property type="component" value="Unassembled WGS sequence"/>
</dbReference>
<accession>A0A0G4EPV3</accession>
<keyword evidence="3" id="KW-1185">Reference proteome</keyword>
<feature type="compositionally biased region" description="Basic residues" evidence="1">
    <location>
        <begin position="287"/>
        <end position="302"/>
    </location>
</feature>
<protein>
    <submittedName>
        <fullName evidence="2">Uncharacterized protein</fullName>
    </submittedName>
</protein>
<dbReference type="PANTHER" id="PTHR38899:SF1">
    <property type="entry name" value="PROTEIN KINASE"/>
    <property type="match status" value="1"/>
</dbReference>
<feature type="compositionally biased region" description="Acidic residues" evidence="1">
    <location>
        <begin position="382"/>
        <end position="395"/>
    </location>
</feature>
<dbReference type="AlphaFoldDB" id="A0A0G4EPV3"/>
<name>A0A0G4EPV3_VITBC</name>
<dbReference type="PANTHER" id="PTHR38899">
    <property type="entry name" value="DOMAIN OOKINETE PROTEIN, PUTATIVE-RELATED"/>
    <property type="match status" value="1"/>
</dbReference>
<feature type="compositionally biased region" description="Pro residues" evidence="1">
    <location>
        <begin position="260"/>
        <end position="280"/>
    </location>
</feature>
<reference evidence="2 3" key="1">
    <citation type="submission" date="2014-11" db="EMBL/GenBank/DDBJ databases">
        <authorList>
            <person name="Zhu J."/>
            <person name="Qi W."/>
            <person name="Song R."/>
        </authorList>
    </citation>
    <scope>NUCLEOTIDE SEQUENCE [LARGE SCALE GENOMIC DNA]</scope>
</reference>
<dbReference type="EMBL" id="CDMY01000290">
    <property type="protein sequence ID" value="CEL99869.1"/>
    <property type="molecule type" value="Genomic_DNA"/>
</dbReference>
<feature type="region of interest" description="Disordered" evidence="1">
    <location>
        <begin position="253"/>
        <end position="485"/>
    </location>
</feature>
<evidence type="ECO:0000313" key="2">
    <source>
        <dbReference type="EMBL" id="CEL99869.1"/>
    </source>
</evidence>
<feature type="compositionally biased region" description="Acidic residues" evidence="1">
    <location>
        <begin position="334"/>
        <end position="356"/>
    </location>
</feature>
<organism evidence="2 3">
    <name type="scientific">Vitrella brassicaformis (strain CCMP3155)</name>
    <dbReference type="NCBI Taxonomy" id="1169540"/>
    <lineage>
        <taxon>Eukaryota</taxon>
        <taxon>Sar</taxon>
        <taxon>Alveolata</taxon>
        <taxon>Colpodellida</taxon>
        <taxon>Vitrellaceae</taxon>
        <taxon>Vitrella</taxon>
    </lineage>
</organism>
<evidence type="ECO:0000313" key="3">
    <source>
        <dbReference type="Proteomes" id="UP000041254"/>
    </source>
</evidence>
<sequence length="485" mass="52240">MPTAASLEDKAADAHLAPPCPASDQKGSSIPAVARQVARLTIFDWDDTLFATTAIMTGPLSHGGEESAIRKALKAFFKKAGQQMAALDAAASKAMERAVAEGKVIVITNGETAWVRLSAGFMPLLQKVMENNTVRVVSSREAFSKDYPNRSDLWKIYTFAREIGKMRPLDMAITIGDAPHDMDALKKYRGKGSGAVAKRYVRFTGLPEPPTLTKELDKLTSLYDEIIHPATKHKNWDMDDILQLSLPEDFEYLPMDGIINPPPPSPSPPPPPANGTPPGTPVVSTHTPKRGRSPSPRLRRHNNNNNHMRPASPPPRKNGGGKRKVADKTSSAAADEDDEGPCPMDLSEDIEGVDEVANDRSKKAKSKAKGTGGGMGKTREVEGDEVVVAGDEEEGEGGRESDATPQRQLKKLRRLTQQRAGVIRMSMGGGDGADEGSKTPQFGAATPSAGARSSCRTPSPSKRGKTRLGDPPATPRYDFRHKRSS</sequence>
<evidence type="ECO:0000256" key="1">
    <source>
        <dbReference type="SAM" id="MobiDB-lite"/>
    </source>
</evidence>